<evidence type="ECO:0000313" key="10">
    <source>
        <dbReference type="EMBL" id="RXN20463.1"/>
    </source>
</evidence>
<gene>
    <name evidence="10" type="ORF">ROHU_025013</name>
</gene>
<evidence type="ECO:0000256" key="5">
    <source>
        <dbReference type="ARBA" id="ARBA00037833"/>
    </source>
</evidence>
<dbReference type="PANTHER" id="PTHR48051">
    <property type="match status" value="1"/>
</dbReference>
<name>A0A498MKX7_LABRO</name>
<reference evidence="10 11" key="1">
    <citation type="submission" date="2018-03" db="EMBL/GenBank/DDBJ databases">
        <title>Draft genome sequence of Rohu Carp (Labeo rohita).</title>
        <authorList>
            <person name="Das P."/>
            <person name="Kushwaha B."/>
            <person name="Joshi C.G."/>
            <person name="Kumar D."/>
            <person name="Nagpure N.S."/>
            <person name="Sahoo L."/>
            <person name="Das S.P."/>
            <person name="Bit A."/>
            <person name="Patnaik S."/>
            <person name="Meher P.K."/>
            <person name="Jayasankar P."/>
            <person name="Koringa P.G."/>
            <person name="Patel N.V."/>
            <person name="Hinsu A.T."/>
            <person name="Kumar R."/>
            <person name="Pandey M."/>
            <person name="Agarwal S."/>
            <person name="Srivastava S."/>
            <person name="Singh M."/>
            <person name="Iquebal M.A."/>
            <person name="Jaiswal S."/>
            <person name="Angadi U.B."/>
            <person name="Kumar N."/>
            <person name="Raza M."/>
            <person name="Shah T.M."/>
            <person name="Rai A."/>
            <person name="Jena J.K."/>
        </authorList>
    </citation>
    <scope>NUCLEOTIDE SEQUENCE [LARGE SCALE GENOMIC DNA]</scope>
    <source>
        <strain evidence="10">DASCIFA01</strain>
        <tissue evidence="10">Testis</tissue>
    </source>
</reference>
<dbReference type="InterPro" id="IPR050216">
    <property type="entry name" value="LRR_domain-containing"/>
</dbReference>
<dbReference type="InterPro" id="IPR055414">
    <property type="entry name" value="LRR_R13L4/SHOC2-like"/>
</dbReference>
<comment type="subcellular location">
    <subcellularLocation>
        <location evidence="5">Cytoplasm</location>
        <location evidence="5">Myofibril</location>
        <location evidence="5">Sarcomere</location>
        <location evidence="5">M line</location>
    </subcellularLocation>
</comment>
<evidence type="ECO:0000259" key="9">
    <source>
        <dbReference type="Pfam" id="PF23598"/>
    </source>
</evidence>
<organism evidence="10 11">
    <name type="scientific">Labeo rohita</name>
    <name type="common">Indian major carp</name>
    <name type="synonym">Cyprinus rohita</name>
    <dbReference type="NCBI Taxonomy" id="84645"/>
    <lineage>
        <taxon>Eukaryota</taxon>
        <taxon>Metazoa</taxon>
        <taxon>Chordata</taxon>
        <taxon>Craniata</taxon>
        <taxon>Vertebrata</taxon>
        <taxon>Euteleostomi</taxon>
        <taxon>Actinopterygii</taxon>
        <taxon>Neopterygii</taxon>
        <taxon>Teleostei</taxon>
        <taxon>Ostariophysi</taxon>
        <taxon>Cypriniformes</taxon>
        <taxon>Cyprinidae</taxon>
        <taxon>Labeoninae</taxon>
        <taxon>Labeonini</taxon>
        <taxon>Labeo</taxon>
    </lineage>
</organism>
<evidence type="ECO:0000256" key="8">
    <source>
        <dbReference type="ARBA" id="ARBA00049815"/>
    </source>
</evidence>
<evidence type="ECO:0000256" key="7">
    <source>
        <dbReference type="ARBA" id="ARBA00049732"/>
    </source>
</evidence>
<keyword evidence="2" id="KW-0433">Leucine-rich repeat</keyword>
<dbReference type="InterPro" id="IPR003591">
    <property type="entry name" value="Leu-rich_rpt_typical-subtyp"/>
</dbReference>
<comment type="function">
    <text evidence="6">Component of the sarcomeric M-band which plays a role in myocyte response to biomechanical stress. May regulate expression of other M-band proteins via an SRF-dependent pathway. Important for normal contractile function in heart.</text>
</comment>
<proteinExistence type="predicted"/>
<keyword evidence="11" id="KW-1185">Reference proteome</keyword>
<dbReference type="SMART" id="SM00369">
    <property type="entry name" value="LRR_TYP"/>
    <property type="match status" value="6"/>
</dbReference>
<evidence type="ECO:0000256" key="1">
    <source>
        <dbReference type="ARBA" id="ARBA00022490"/>
    </source>
</evidence>
<dbReference type="AlphaFoldDB" id="A0A498MKX7"/>
<keyword evidence="3" id="KW-0677">Repeat</keyword>
<dbReference type="GO" id="GO:0031430">
    <property type="term" value="C:M band"/>
    <property type="evidence" value="ECO:0007669"/>
    <property type="project" value="UniProtKB-SubCell"/>
</dbReference>
<keyword evidence="1" id="KW-0963">Cytoplasm</keyword>
<evidence type="ECO:0000256" key="6">
    <source>
        <dbReference type="ARBA" id="ARBA00049587"/>
    </source>
</evidence>
<protein>
    <recommendedName>
        <fullName evidence="7">Leucine-rich repeat-containing protein 39</fullName>
    </recommendedName>
    <alternativeName>
        <fullName evidence="8">Myosin-interacting M-band-associated stress-responsive protein</fullName>
    </alternativeName>
</protein>
<dbReference type="STRING" id="84645.A0A498MKX7"/>
<feature type="domain" description="Disease resistance R13L4/SHOC-2-like LRR" evidence="9">
    <location>
        <begin position="107"/>
        <end position="211"/>
    </location>
</feature>
<dbReference type="Pfam" id="PF23598">
    <property type="entry name" value="LRR_14"/>
    <property type="match status" value="1"/>
</dbReference>
<sequence length="405" mass="47326">MTGVTVCCGTVNSIKALWETRIKKTKDELKKEKEQKDRRAVGRLTGAWEDRITLAKLKEKIVTEEGRVILRIEKEEWKTLPPALVQFSQIQEWQLHRIGLQRIPRFISSFDSLIVLDLSRNSVTEIPKEIGKLTRLRELLLSYNKVSQVPEELGCCENLEKLELAMNQDLDELPTQLTNLKKLYHLDLSMNQFTTIPDCVVNLPSLEWLDMGSNRLESLPEDIHRMEKLHTLWLPRNELEYLPDNISRMQSLDTLVLSKNKLRDIPPLMEGMSNLRFVNFRDNPLTYDVMLPDLKEDVDEEENDREMFGRDFMHFYIQEARKRGYAVLNMYCVQNWIPNFHISAKCDVGWRVRDSIVFVTCMLASVCLSAFRLDLLVHHVKFCEEHFSSFKCLVAYAVCSSDFFC</sequence>
<keyword evidence="4" id="KW-0514">Muscle protein</keyword>
<dbReference type="Proteomes" id="UP000290572">
    <property type="component" value="Unassembled WGS sequence"/>
</dbReference>
<accession>A0A498MKX7</accession>
<comment type="caution">
    <text evidence="10">The sequence shown here is derived from an EMBL/GenBank/DDBJ whole genome shotgun (WGS) entry which is preliminary data.</text>
</comment>
<evidence type="ECO:0000256" key="4">
    <source>
        <dbReference type="ARBA" id="ARBA00023179"/>
    </source>
</evidence>
<evidence type="ECO:0000256" key="2">
    <source>
        <dbReference type="ARBA" id="ARBA00022614"/>
    </source>
</evidence>
<dbReference type="EMBL" id="QBIY01012644">
    <property type="protein sequence ID" value="RXN20463.1"/>
    <property type="molecule type" value="Genomic_DNA"/>
</dbReference>
<dbReference type="SUPFAM" id="SSF52058">
    <property type="entry name" value="L domain-like"/>
    <property type="match status" value="1"/>
</dbReference>
<dbReference type="PANTHER" id="PTHR48051:SF2">
    <property type="entry name" value="LEUCINE RICH REPEAT CONTAINING 39"/>
    <property type="match status" value="1"/>
</dbReference>
<dbReference type="FunFam" id="3.80.10.10:FF:000248">
    <property type="entry name" value="Leucine rich repeat containing 39"/>
    <property type="match status" value="1"/>
</dbReference>
<dbReference type="InterPro" id="IPR001611">
    <property type="entry name" value="Leu-rich_rpt"/>
</dbReference>
<evidence type="ECO:0000313" key="11">
    <source>
        <dbReference type="Proteomes" id="UP000290572"/>
    </source>
</evidence>
<evidence type="ECO:0000256" key="3">
    <source>
        <dbReference type="ARBA" id="ARBA00022737"/>
    </source>
</evidence>
<dbReference type="InterPro" id="IPR032675">
    <property type="entry name" value="LRR_dom_sf"/>
</dbReference>
<dbReference type="PROSITE" id="PS51450">
    <property type="entry name" value="LRR"/>
    <property type="match status" value="2"/>
</dbReference>
<dbReference type="Gene3D" id="3.80.10.10">
    <property type="entry name" value="Ribonuclease Inhibitor"/>
    <property type="match status" value="1"/>
</dbReference>